<reference evidence="2 3" key="1">
    <citation type="submission" date="2020-08" db="EMBL/GenBank/DDBJ databases">
        <title>Novel species isolated from subtropical streams in China.</title>
        <authorList>
            <person name="Lu H."/>
        </authorList>
    </citation>
    <scope>NUCLEOTIDE SEQUENCE [LARGE SCALE GENOMIC DNA]</scope>
    <source>
        <strain evidence="2 3">CCTCC AB 2015119</strain>
    </source>
</reference>
<evidence type="ECO:0000313" key="3">
    <source>
        <dbReference type="Proteomes" id="UP000637632"/>
    </source>
</evidence>
<dbReference type="EMBL" id="JACOFT010000002">
    <property type="protein sequence ID" value="MBC3811408.1"/>
    <property type="molecule type" value="Genomic_DNA"/>
</dbReference>
<dbReference type="Gene3D" id="3.50.50.60">
    <property type="entry name" value="FAD/NAD(P)-binding domain"/>
    <property type="match status" value="2"/>
</dbReference>
<dbReference type="PANTHER" id="PTHR42923">
    <property type="entry name" value="PROTOPORPHYRINOGEN OXIDASE"/>
    <property type="match status" value="1"/>
</dbReference>
<evidence type="ECO:0000259" key="1">
    <source>
        <dbReference type="Pfam" id="PF01593"/>
    </source>
</evidence>
<feature type="domain" description="Amine oxidase" evidence="1">
    <location>
        <begin position="16"/>
        <end position="438"/>
    </location>
</feature>
<dbReference type="Pfam" id="PF01593">
    <property type="entry name" value="Amino_oxidase"/>
    <property type="match status" value="1"/>
</dbReference>
<dbReference type="RefSeq" id="WP_190478655.1">
    <property type="nucleotide sequence ID" value="NZ_JACOFT010000002.1"/>
</dbReference>
<name>A0ABR6XF88_9BURK</name>
<sequence>MAKVSKKIAVIGGGWAGCAAAVTLTQNEHQVSLFESAKTLGGRARGVGINGLTVDNGQHILLGAYQQSLKLMKTVGVDLNAAFLRLPLQMIYPEHEDGMHFIAPRLPAPLHMLVALWRAKGLRREDKLALARFSSAARWMGWTLNTDCTVAELLQRFDQTSRLCRLMWNPLCIAALNTPAEQASAQVFLNVLRDSLGASRAASDMLLPRLNLSALFPQKAAEFLQLHGADVACSSAIKAIKKDGASQWIIQSAQQNEQTFDGIVIATDASNAQRLLSDADTGITLPPLTYKAITSCYLQYAPGTSLPRPMYALLDDPSQQQWGQYVFDRGQLHDDQSGLLAVVISAPEEHQQDHQSLAGAIARQLTDSFQRPELASPLWHQIITEKRATFSCTPALQRPPNSTGIAGLTLAGDYTQGDYPATLEGAVSSGIHAATEVINSLRQ</sequence>
<dbReference type="InterPro" id="IPR002937">
    <property type="entry name" value="Amino_oxidase"/>
</dbReference>
<dbReference type="SUPFAM" id="SSF51905">
    <property type="entry name" value="FAD/NAD(P)-binding domain"/>
    <property type="match status" value="1"/>
</dbReference>
<dbReference type="Proteomes" id="UP000637632">
    <property type="component" value="Unassembled WGS sequence"/>
</dbReference>
<gene>
    <name evidence="2" type="ORF">H8K26_08150</name>
</gene>
<dbReference type="PANTHER" id="PTHR42923:SF47">
    <property type="entry name" value="BLR3003 PROTEIN"/>
    <property type="match status" value="1"/>
</dbReference>
<proteinExistence type="predicted"/>
<dbReference type="Gene3D" id="1.10.405.20">
    <property type="match status" value="1"/>
</dbReference>
<protein>
    <submittedName>
        <fullName evidence="2">FAD-dependent oxidoreductase</fullName>
    </submittedName>
</protein>
<evidence type="ECO:0000313" key="2">
    <source>
        <dbReference type="EMBL" id="MBC3811408.1"/>
    </source>
</evidence>
<dbReference type="Gene3D" id="3.90.660.10">
    <property type="match status" value="1"/>
</dbReference>
<dbReference type="InterPro" id="IPR050464">
    <property type="entry name" value="Zeta_carotene_desat/Oxidored"/>
</dbReference>
<comment type="caution">
    <text evidence="2">The sequence shown here is derived from an EMBL/GenBank/DDBJ whole genome shotgun (WGS) entry which is preliminary data.</text>
</comment>
<keyword evidence="3" id="KW-1185">Reference proteome</keyword>
<dbReference type="InterPro" id="IPR036188">
    <property type="entry name" value="FAD/NAD-bd_sf"/>
</dbReference>
<accession>A0ABR6XF88</accession>
<dbReference type="InterPro" id="IPR017830">
    <property type="entry name" value="SQase_HpnE"/>
</dbReference>
<dbReference type="PROSITE" id="PS51257">
    <property type="entry name" value="PROKAR_LIPOPROTEIN"/>
    <property type="match status" value="1"/>
</dbReference>
<dbReference type="NCBIfam" id="TIGR03467">
    <property type="entry name" value="HpnE"/>
    <property type="match status" value="1"/>
</dbReference>
<organism evidence="2 3">
    <name type="scientific">Undibacterium aquatile</name>
    <dbReference type="NCBI Taxonomy" id="1537398"/>
    <lineage>
        <taxon>Bacteria</taxon>
        <taxon>Pseudomonadati</taxon>
        <taxon>Pseudomonadota</taxon>
        <taxon>Betaproteobacteria</taxon>
        <taxon>Burkholderiales</taxon>
        <taxon>Oxalobacteraceae</taxon>
        <taxon>Undibacterium</taxon>
    </lineage>
</organism>